<dbReference type="Pfam" id="PF24878">
    <property type="entry name" value="YkcB_C"/>
    <property type="match status" value="1"/>
</dbReference>
<dbReference type="PANTHER" id="PTHR33908">
    <property type="entry name" value="MANNOSYLTRANSFERASE YKCB-RELATED"/>
    <property type="match status" value="1"/>
</dbReference>
<evidence type="ECO:0000256" key="7">
    <source>
        <dbReference type="ARBA" id="ARBA00023136"/>
    </source>
</evidence>
<accession>B8HCH8</accession>
<reference evidence="11" key="1">
    <citation type="submission" date="2009-01" db="EMBL/GenBank/DDBJ databases">
        <title>Complete sequence of chromosome of Arthrobacter chlorophenolicus A6.</title>
        <authorList>
            <consortium name="US DOE Joint Genome Institute"/>
            <person name="Lucas S."/>
            <person name="Copeland A."/>
            <person name="Lapidus A."/>
            <person name="Glavina del Rio T."/>
            <person name="Tice H."/>
            <person name="Bruce D."/>
            <person name="Goodwin L."/>
            <person name="Pitluck S."/>
            <person name="Goltsman E."/>
            <person name="Clum A."/>
            <person name="Larimer F."/>
            <person name="Land M."/>
            <person name="Hauser L."/>
            <person name="Kyrpides N."/>
            <person name="Mikhailova N."/>
            <person name="Jansson J."/>
            <person name="Richardson P."/>
        </authorList>
    </citation>
    <scope>NUCLEOTIDE SEQUENCE [LARGE SCALE GENOMIC DNA]</scope>
    <source>
        <strain evidence="11">A6</strain>
    </source>
</reference>
<dbReference type="EMBL" id="CP001341">
    <property type="protein sequence ID" value="ACL40594.1"/>
    <property type="molecule type" value="Genomic_DNA"/>
</dbReference>
<feature type="transmembrane region" description="Helical" evidence="8">
    <location>
        <begin position="204"/>
        <end position="221"/>
    </location>
</feature>
<feature type="transmembrane region" description="Helical" evidence="8">
    <location>
        <begin position="344"/>
        <end position="365"/>
    </location>
</feature>
<sequence>MTSQYLISEGNPSAKSLFADKLRSTTRAQWCLLGILLAACLCYTWSLDANGWANAYYSAAVQAGLHDPVSYFFGAADWGNSMSVDKPPLSLWIMGASAKIFGLNTWALILPQALMTVISTLLVFKIAKRSGSSAMALIASTVFAFTPITVLLARYNNPDPLMILLMLTAFHSALLATEHKRLGLLWLSAGLLTLGFLTKQLQAFLVLPAILTMFLLFAPYSWSRKAKLGGLATLLLGAGSMAWPLIVDLTAPGSRPYVGGSKGNSMFELVLGYNGMNRVVQHEQDPTAALLPPELRSVDSDAGFFRLWNVNYGQEIGWLLLPALVACIAITVRLIRRHYPRGEAIVAAGSVVWMTTTYMLLSFMGNSFHSYYTASLAAPMALCLGLGAQLLFAGDTSRTRRLLLAATLIAAAIFGKAMWQISDDFPGWLGTCLLLVTLSAATLVLVQAPKPWITQVAAWSAVASLLAGPIFCSLLTLKSPQQGSNPLSGGVSRNEHSLSRFLAGIKNGEPAWVAGLAIGNDPGPELTKVLHNSPDSCTWAAATYPGQTAARFQLASDRPVMALGGFAATDPSPTLEQFRELVSAGRICFLVPQPDQLKVPGTSDDVLAVTRWVESSFKPEKVNGVIVYRLVGTSG</sequence>
<dbReference type="RefSeq" id="WP_015937803.1">
    <property type="nucleotide sequence ID" value="NC_011886.1"/>
</dbReference>
<dbReference type="HOGENOM" id="CLU_007261_1_0_11"/>
<feature type="transmembrane region" description="Helical" evidence="8">
    <location>
        <begin position="136"/>
        <end position="155"/>
    </location>
</feature>
<feature type="transmembrane region" description="Helical" evidence="8">
    <location>
        <begin position="30"/>
        <end position="47"/>
    </location>
</feature>
<keyword evidence="12" id="KW-1185">Reference proteome</keyword>
<feature type="transmembrane region" description="Helical" evidence="8">
    <location>
        <begin position="425"/>
        <end position="446"/>
    </location>
</feature>
<feature type="domain" description="Glycosyltransferase RgtA/B/C/D-like" evidence="9">
    <location>
        <begin position="85"/>
        <end position="235"/>
    </location>
</feature>
<evidence type="ECO:0000259" key="10">
    <source>
        <dbReference type="Pfam" id="PF24878"/>
    </source>
</evidence>
<evidence type="ECO:0000256" key="5">
    <source>
        <dbReference type="ARBA" id="ARBA00022692"/>
    </source>
</evidence>
<name>B8HCH8_PSECP</name>
<dbReference type="Proteomes" id="UP000002505">
    <property type="component" value="Chromosome"/>
</dbReference>
<proteinExistence type="predicted"/>
<feature type="transmembrane region" description="Helical" evidence="8">
    <location>
        <begin position="316"/>
        <end position="335"/>
    </location>
</feature>
<keyword evidence="7 8" id="KW-0472">Membrane</keyword>
<feature type="transmembrane region" description="Helical" evidence="8">
    <location>
        <begin position="228"/>
        <end position="246"/>
    </location>
</feature>
<dbReference type="KEGG" id="ach:Achl_2629"/>
<dbReference type="GO" id="GO:0016763">
    <property type="term" value="F:pentosyltransferase activity"/>
    <property type="evidence" value="ECO:0007669"/>
    <property type="project" value="TreeGrafter"/>
</dbReference>
<protein>
    <submittedName>
        <fullName evidence="11">Glycosyl transferase family 39</fullName>
    </submittedName>
</protein>
<dbReference type="OrthoDB" id="5241882at2"/>
<feature type="transmembrane region" description="Helical" evidence="8">
    <location>
        <begin position="458"/>
        <end position="477"/>
    </location>
</feature>
<dbReference type="GO" id="GO:0009103">
    <property type="term" value="P:lipopolysaccharide biosynthetic process"/>
    <property type="evidence" value="ECO:0007669"/>
    <property type="project" value="UniProtKB-ARBA"/>
</dbReference>
<comment type="subcellular location">
    <subcellularLocation>
        <location evidence="1">Cell membrane</location>
        <topology evidence="1">Multi-pass membrane protein</topology>
    </subcellularLocation>
</comment>
<gene>
    <name evidence="11" type="ordered locus">Achl_2629</name>
</gene>
<evidence type="ECO:0000256" key="3">
    <source>
        <dbReference type="ARBA" id="ARBA00022676"/>
    </source>
</evidence>
<evidence type="ECO:0000256" key="1">
    <source>
        <dbReference type="ARBA" id="ARBA00004651"/>
    </source>
</evidence>
<feature type="domain" description="Putative mannosyltransferase YkcA/B-like C-terminal" evidence="10">
    <location>
        <begin position="526"/>
        <end position="615"/>
    </location>
</feature>
<dbReference type="AlphaFoldDB" id="B8HCH8"/>
<dbReference type="eggNOG" id="COG1807">
    <property type="taxonomic scope" value="Bacteria"/>
</dbReference>
<feature type="transmembrane region" description="Helical" evidence="8">
    <location>
        <begin position="371"/>
        <end position="393"/>
    </location>
</feature>
<evidence type="ECO:0000256" key="8">
    <source>
        <dbReference type="SAM" id="Phobius"/>
    </source>
</evidence>
<keyword evidence="6 8" id="KW-1133">Transmembrane helix</keyword>
<evidence type="ECO:0000313" key="12">
    <source>
        <dbReference type="Proteomes" id="UP000002505"/>
    </source>
</evidence>
<dbReference type="InterPro" id="IPR056785">
    <property type="entry name" value="YkcA/B-like_C"/>
</dbReference>
<evidence type="ECO:0000313" key="11">
    <source>
        <dbReference type="EMBL" id="ACL40594.1"/>
    </source>
</evidence>
<evidence type="ECO:0000256" key="6">
    <source>
        <dbReference type="ARBA" id="ARBA00022989"/>
    </source>
</evidence>
<keyword evidence="2" id="KW-1003">Cell membrane</keyword>
<feature type="transmembrane region" description="Helical" evidence="8">
    <location>
        <begin position="100"/>
        <end position="124"/>
    </location>
</feature>
<organism evidence="11 12">
    <name type="scientific">Pseudarthrobacter chlorophenolicus (strain ATCC 700700 / DSM 12829 / CIP 107037 / JCM 12360 / KCTC 9906 / NCIMB 13794 / A6)</name>
    <name type="common">Arthrobacter chlorophenolicus</name>
    <dbReference type="NCBI Taxonomy" id="452863"/>
    <lineage>
        <taxon>Bacteria</taxon>
        <taxon>Bacillati</taxon>
        <taxon>Actinomycetota</taxon>
        <taxon>Actinomycetes</taxon>
        <taxon>Micrococcales</taxon>
        <taxon>Micrococcaceae</taxon>
        <taxon>Pseudarthrobacter</taxon>
    </lineage>
</organism>
<dbReference type="GO" id="GO:0005886">
    <property type="term" value="C:plasma membrane"/>
    <property type="evidence" value="ECO:0007669"/>
    <property type="project" value="UniProtKB-SubCell"/>
</dbReference>
<dbReference type="InterPro" id="IPR038731">
    <property type="entry name" value="RgtA/B/C-like"/>
</dbReference>
<dbReference type="Pfam" id="PF13231">
    <property type="entry name" value="PMT_2"/>
    <property type="match status" value="1"/>
</dbReference>
<keyword evidence="3" id="KW-0328">Glycosyltransferase</keyword>
<dbReference type="STRING" id="452863.Achl_2629"/>
<dbReference type="InterPro" id="IPR050297">
    <property type="entry name" value="LipidA_mod_glycosyltrf_83"/>
</dbReference>
<keyword evidence="4 11" id="KW-0808">Transferase</keyword>
<dbReference type="GO" id="GO:0010041">
    <property type="term" value="P:response to iron(III) ion"/>
    <property type="evidence" value="ECO:0007669"/>
    <property type="project" value="TreeGrafter"/>
</dbReference>
<evidence type="ECO:0000259" key="9">
    <source>
        <dbReference type="Pfam" id="PF13231"/>
    </source>
</evidence>
<evidence type="ECO:0000256" key="4">
    <source>
        <dbReference type="ARBA" id="ARBA00022679"/>
    </source>
</evidence>
<feature type="transmembrane region" description="Helical" evidence="8">
    <location>
        <begin position="402"/>
        <end position="419"/>
    </location>
</feature>
<dbReference type="PANTHER" id="PTHR33908:SF3">
    <property type="entry name" value="UNDECAPRENYL PHOSPHATE-ALPHA-4-AMINO-4-DEOXY-L-ARABINOSE ARABINOSYL TRANSFERASE"/>
    <property type="match status" value="1"/>
</dbReference>
<evidence type="ECO:0000256" key="2">
    <source>
        <dbReference type="ARBA" id="ARBA00022475"/>
    </source>
</evidence>
<keyword evidence="5 8" id="KW-0812">Transmembrane</keyword>